<evidence type="ECO:0008006" key="8">
    <source>
        <dbReference type="Google" id="ProtNLM"/>
    </source>
</evidence>
<sequence length="130" mass="15222">MLAMRLEAHICCYNYPRSSNPFNVIQKQGGKQKKENYSQGGALTGFYSIETKEIVAIKKVFPDKSYKELQIVQMLDHPNVVPLKHFFFSTTDKEELYLNLVLEFVIENVNCITKQYNRMNQRMTFCDILL</sequence>
<dbReference type="Gramene" id="CDP11016">
    <property type="protein sequence ID" value="CDP11016"/>
    <property type="gene ID" value="GSCOC_T00032987001"/>
</dbReference>
<dbReference type="SUPFAM" id="SSF56112">
    <property type="entry name" value="Protein kinase-like (PK-like)"/>
    <property type="match status" value="1"/>
</dbReference>
<dbReference type="InterPro" id="IPR050591">
    <property type="entry name" value="GSK-3"/>
</dbReference>
<evidence type="ECO:0000313" key="7">
    <source>
        <dbReference type="Proteomes" id="UP000295252"/>
    </source>
</evidence>
<keyword evidence="2" id="KW-0808">Transferase</keyword>
<dbReference type="PANTHER" id="PTHR24057:SF40">
    <property type="entry name" value="SHAGGY-RELATED PROTEIN KINASE DELTA-RELATED"/>
    <property type="match status" value="1"/>
</dbReference>
<dbReference type="GO" id="GO:0007165">
    <property type="term" value="P:signal transduction"/>
    <property type="evidence" value="ECO:0007669"/>
    <property type="project" value="TreeGrafter"/>
</dbReference>
<dbReference type="Proteomes" id="UP000295252">
    <property type="component" value="Chromosome III"/>
</dbReference>
<dbReference type="AlphaFoldDB" id="A0A068URF1"/>
<evidence type="ECO:0000256" key="5">
    <source>
        <dbReference type="ARBA" id="ARBA00022840"/>
    </source>
</evidence>
<keyword evidence="5" id="KW-0067">ATP-binding</keyword>
<dbReference type="InterPro" id="IPR011009">
    <property type="entry name" value="Kinase-like_dom_sf"/>
</dbReference>
<dbReference type="PANTHER" id="PTHR24057">
    <property type="entry name" value="GLYCOGEN SYNTHASE KINASE-3 ALPHA"/>
    <property type="match status" value="1"/>
</dbReference>
<dbReference type="Gene3D" id="3.30.200.20">
    <property type="entry name" value="Phosphorylase Kinase, domain 1"/>
    <property type="match status" value="1"/>
</dbReference>
<keyword evidence="1" id="KW-0723">Serine/threonine-protein kinase</keyword>
<protein>
    <recommendedName>
        <fullName evidence="8">Protein kinase domain-containing protein</fullName>
    </recommendedName>
</protein>
<dbReference type="GO" id="GO:0005737">
    <property type="term" value="C:cytoplasm"/>
    <property type="evidence" value="ECO:0007669"/>
    <property type="project" value="TreeGrafter"/>
</dbReference>
<evidence type="ECO:0000256" key="4">
    <source>
        <dbReference type="ARBA" id="ARBA00022777"/>
    </source>
</evidence>
<keyword evidence="4" id="KW-0418">Kinase</keyword>
<dbReference type="GO" id="GO:0005524">
    <property type="term" value="F:ATP binding"/>
    <property type="evidence" value="ECO:0007669"/>
    <property type="project" value="UniProtKB-KW"/>
</dbReference>
<dbReference type="InParanoid" id="A0A068URF1"/>
<keyword evidence="3" id="KW-0547">Nucleotide-binding</keyword>
<accession>A0A068URF1</accession>
<evidence type="ECO:0000256" key="1">
    <source>
        <dbReference type="ARBA" id="ARBA00022527"/>
    </source>
</evidence>
<dbReference type="GO" id="GO:0030154">
    <property type="term" value="P:cell differentiation"/>
    <property type="evidence" value="ECO:0007669"/>
    <property type="project" value="TreeGrafter"/>
</dbReference>
<evidence type="ECO:0000313" key="6">
    <source>
        <dbReference type="EMBL" id="CDP11016.1"/>
    </source>
</evidence>
<dbReference type="GO" id="GO:0004674">
    <property type="term" value="F:protein serine/threonine kinase activity"/>
    <property type="evidence" value="ECO:0007669"/>
    <property type="project" value="UniProtKB-KW"/>
</dbReference>
<proteinExistence type="predicted"/>
<dbReference type="PhylomeDB" id="A0A068URF1"/>
<dbReference type="EMBL" id="HG739134">
    <property type="protein sequence ID" value="CDP11016.1"/>
    <property type="molecule type" value="Genomic_DNA"/>
</dbReference>
<reference evidence="7" key="1">
    <citation type="journal article" date="2014" name="Science">
        <title>The coffee genome provides insight into the convergent evolution of caffeine biosynthesis.</title>
        <authorList>
            <person name="Denoeud F."/>
            <person name="Carretero-Paulet L."/>
            <person name="Dereeper A."/>
            <person name="Droc G."/>
            <person name="Guyot R."/>
            <person name="Pietrella M."/>
            <person name="Zheng C."/>
            <person name="Alberti A."/>
            <person name="Anthony F."/>
            <person name="Aprea G."/>
            <person name="Aury J.M."/>
            <person name="Bento P."/>
            <person name="Bernard M."/>
            <person name="Bocs S."/>
            <person name="Campa C."/>
            <person name="Cenci A."/>
            <person name="Combes M.C."/>
            <person name="Crouzillat D."/>
            <person name="Da Silva C."/>
            <person name="Daddiego L."/>
            <person name="De Bellis F."/>
            <person name="Dussert S."/>
            <person name="Garsmeur O."/>
            <person name="Gayraud T."/>
            <person name="Guignon V."/>
            <person name="Jahn K."/>
            <person name="Jamilloux V."/>
            <person name="Joet T."/>
            <person name="Labadie K."/>
            <person name="Lan T."/>
            <person name="Leclercq J."/>
            <person name="Lepelley M."/>
            <person name="Leroy T."/>
            <person name="Li L.T."/>
            <person name="Librado P."/>
            <person name="Lopez L."/>
            <person name="Munoz A."/>
            <person name="Noel B."/>
            <person name="Pallavicini A."/>
            <person name="Perrotta G."/>
            <person name="Poncet V."/>
            <person name="Pot D."/>
            <person name="Priyono X."/>
            <person name="Rigoreau M."/>
            <person name="Rouard M."/>
            <person name="Rozas J."/>
            <person name="Tranchant-Dubreuil C."/>
            <person name="VanBuren R."/>
            <person name="Zhang Q."/>
            <person name="Andrade A.C."/>
            <person name="Argout X."/>
            <person name="Bertrand B."/>
            <person name="de Kochko A."/>
            <person name="Graziosi G."/>
            <person name="Henry R.J."/>
            <person name="Jayarama X."/>
            <person name="Ming R."/>
            <person name="Nagai C."/>
            <person name="Rounsley S."/>
            <person name="Sankoff D."/>
            <person name="Giuliano G."/>
            <person name="Albert V.A."/>
            <person name="Wincker P."/>
            <person name="Lashermes P."/>
        </authorList>
    </citation>
    <scope>NUCLEOTIDE SEQUENCE [LARGE SCALE GENOMIC DNA]</scope>
    <source>
        <strain evidence="7">cv. DH200-94</strain>
    </source>
</reference>
<name>A0A068URF1_COFCA</name>
<keyword evidence="7" id="KW-1185">Reference proteome</keyword>
<evidence type="ECO:0000256" key="3">
    <source>
        <dbReference type="ARBA" id="ARBA00022741"/>
    </source>
</evidence>
<organism evidence="6 7">
    <name type="scientific">Coffea canephora</name>
    <name type="common">Robusta coffee</name>
    <dbReference type="NCBI Taxonomy" id="49390"/>
    <lineage>
        <taxon>Eukaryota</taxon>
        <taxon>Viridiplantae</taxon>
        <taxon>Streptophyta</taxon>
        <taxon>Embryophyta</taxon>
        <taxon>Tracheophyta</taxon>
        <taxon>Spermatophyta</taxon>
        <taxon>Magnoliopsida</taxon>
        <taxon>eudicotyledons</taxon>
        <taxon>Gunneridae</taxon>
        <taxon>Pentapetalae</taxon>
        <taxon>asterids</taxon>
        <taxon>lamiids</taxon>
        <taxon>Gentianales</taxon>
        <taxon>Rubiaceae</taxon>
        <taxon>Ixoroideae</taxon>
        <taxon>Gardenieae complex</taxon>
        <taxon>Bertiereae - Coffeeae clade</taxon>
        <taxon>Coffeeae</taxon>
        <taxon>Coffea</taxon>
    </lineage>
</organism>
<dbReference type="GO" id="GO:0005634">
    <property type="term" value="C:nucleus"/>
    <property type="evidence" value="ECO:0007669"/>
    <property type="project" value="TreeGrafter"/>
</dbReference>
<dbReference type="OrthoDB" id="272141at2759"/>
<evidence type="ECO:0000256" key="2">
    <source>
        <dbReference type="ARBA" id="ARBA00022679"/>
    </source>
</evidence>
<gene>
    <name evidence="6" type="ORF">GSCOC_T00032987001</name>
</gene>
<dbReference type="STRING" id="49390.A0A068URF1"/>